<keyword evidence="8 19" id="KW-0808">Transferase</keyword>
<dbReference type="STRING" id="671144.I4YCS0"/>
<dbReference type="InParanoid" id="I4YCS0"/>
<feature type="region of interest" description="Disordered" evidence="16">
    <location>
        <begin position="438"/>
        <end position="458"/>
    </location>
</feature>
<keyword evidence="14" id="KW-0464">Manganese</keyword>
<comment type="cofactor">
    <cofactor evidence="2">
        <name>Mg(2+)</name>
        <dbReference type="ChEBI" id="CHEBI:18420"/>
    </cofactor>
</comment>
<evidence type="ECO:0000256" key="9">
    <source>
        <dbReference type="ARBA" id="ARBA00022692"/>
    </source>
</evidence>
<keyword evidence="9 17" id="KW-0812">Transmembrane</keyword>
<keyword evidence="13 17" id="KW-0472">Membrane</keyword>
<dbReference type="PANTHER" id="PTHR13872">
    <property type="entry name" value="DOLICHYL-DIPHOSPHOOLIGOSACCHARIDE--PROTEIN GLYCOSYLTRANSFERASE SUBUNIT"/>
    <property type="match status" value="1"/>
</dbReference>
<dbReference type="Gene3D" id="3.40.50.12610">
    <property type="match status" value="1"/>
</dbReference>
<evidence type="ECO:0000256" key="16">
    <source>
        <dbReference type="SAM" id="MobiDB-lite"/>
    </source>
</evidence>
<evidence type="ECO:0000256" key="7">
    <source>
        <dbReference type="ARBA" id="ARBA00022676"/>
    </source>
</evidence>
<comment type="similarity">
    <text evidence="5">Belongs to the STT3 family.</text>
</comment>
<organism evidence="19 20">
    <name type="scientific">Wallemia mellicola (strain ATCC MYA-4683 / CBS 633.66)</name>
    <name type="common">Wallemia sebi (CBS 633.66)</name>
    <dbReference type="NCBI Taxonomy" id="671144"/>
    <lineage>
        <taxon>Eukaryota</taxon>
        <taxon>Fungi</taxon>
        <taxon>Dikarya</taxon>
        <taxon>Basidiomycota</taxon>
        <taxon>Wallemiomycotina</taxon>
        <taxon>Wallemiomycetes</taxon>
        <taxon>Wallemiales</taxon>
        <taxon>Wallemiaceae</taxon>
        <taxon>Wallemia</taxon>
    </lineage>
</organism>
<feature type="transmembrane region" description="Helical" evidence="17">
    <location>
        <begin position="293"/>
        <end position="313"/>
    </location>
</feature>
<dbReference type="GO" id="GO:0046872">
    <property type="term" value="F:metal ion binding"/>
    <property type="evidence" value="ECO:0007669"/>
    <property type="project" value="UniProtKB-KW"/>
</dbReference>
<reference evidence="19 20" key="1">
    <citation type="journal article" date="2012" name="Fungal Genet. Biol.">
        <title>The genome of the xerotolerant mold Wallemia sebi reveals adaptations to osmotic stress and suggests cryptic sexual reproduction.</title>
        <authorList>
            <person name="Padamsee M."/>
            <person name="Kumar T.K.A."/>
            <person name="Riley R."/>
            <person name="Binder M."/>
            <person name="Boyd A."/>
            <person name="Calvo A.M."/>
            <person name="Furukawa K."/>
            <person name="Hesse C."/>
            <person name="Hohmann S."/>
            <person name="James T.Y."/>
            <person name="LaButti K."/>
            <person name="Lapidus A."/>
            <person name="Lindquist E."/>
            <person name="Lucas S."/>
            <person name="Miller K."/>
            <person name="Shantappa S."/>
            <person name="Grigoriev I.V."/>
            <person name="Hibbett D.S."/>
            <person name="McLaughlin D.J."/>
            <person name="Spatafora J.W."/>
            <person name="Aime M.C."/>
        </authorList>
    </citation>
    <scope>NUCLEOTIDE SEQUENCE [LARGE SCALE GENOMIC DNA]</scope>
    <source>
        <strain evidence="20">ATCC MYA-4683 / CBS 633.66</strain>
    </source>
</reference>
<dbReference type="EMBL" id="JH668230">
    <property type="protein sequence ID" value="EIM21762.1"/>
    <property type="molecule type" value="Genomic_DNA"/>
</dbReference>
<evidence type="ECO:0000256" key="8">
    <source>
        <dbReference type="ARBA" id="ARBA00022679"/>
    </source>
</evidence>
<dbReference type="Pfam" id="PF02516">
    <property type="entry name" value="STT3"/>
    <property type="match status" value="1"/>
</dbReference>
<comment type="pathway">
    <text evidence="4">Protein modification; protein glycosylation.</text>
</comment>
<proteinExistence type="inferred from homology"/>
<dbReference type="Proteomes" id="UP000005242">
    <property type="component" value="Unassembled WGS sequence"/>
</dbReference>
<evidence type="ECO:0000256" key="11">
    <source>
        <dbReference type="ARBA" id="ARBA00022842"/>
    </source>
</evidence>
<dbReference type="KEGG" id="wse:WALSEDRAFT_60231"/>
<feature type="transmembrane region" description="Helical" evidence="17">
    <location>
        <begin position="12"/>
        <end position="34"/>
    </location>
</feature>
<keyword evidence="12 17" id="KW-1133">Transmembrane helix</keyword>
<comment type="catalytic activity">
    <reaction evidence="15">
        <text>a di-trans,poly-cis-dolichyl diphosphooligosaccharide + L-asparaginyl-[protein] = N(4)-(oligosaccharide-(1-&gt;4)-N-acetyl-beta-D-glucosaminyl-(1-&gt;4)-N-acetyl-beta-D-glucosaminyl)-L-asparaginyl-[protein] + a di-trans,poly-cis-dolichyl diphosphate + H(+)</text>
        <dbReference type="Rhea" id="RHEA:22980"/>
        <dbReference type="Rhea" id="RHEA-COMP:12804"/>
        <dbReference type="Rhea" id="RHEA-COMP:12805"/>
        <dbReference type="Rhea" id="RHEA-COMP:19506"/>
        <dbReference type="Rhea" id="RHEA-COMP:19509"/>
        <dbReference type="ChEBI" id="CHEBI:15378"/>
        <dbReference type="ChEBI" id="CHEBI:50347"/>
        <dbReference type="ChEBI" id="CHEBI:57497"/>
        <dbReference type="ChEBI" id="CHEBI:57570"/>
        <dbReference type="ChEBI" id="CHEBI:132529"/>
        <dbReference type="EC" id="2.4.99.18"/>
    </reaction>
</comment>
<evidence type="ECO:0000313" key="20">
    <source>
        <dbReference type="Proteomes" id="UP000005242"/>
    </source>
</evidence>
<evidence type="ECO:0000256" key="1">
    <source>
        <dbReference type="ARBA" id="ARBA00001936"/>
    </source>
</evidence>
<keyword evidence="11" id="KW-0460">Magnesium</keyword>
<feature type="transmembrane region" description="Helical" evidence="17">
    <location>
        <begin position="387"/>
        <end position="405"/>
    </location>
</feature>
<keyword evidence="10" id="KW-0479">Metal-binding</keyword>
<evidence type="ECO:0000256" key="14">
    <source>
        <dbReference type="ARBA" id="ARBA00023211"/>
    </source>
</evidence>
<dbReference type="OMA" id="TWYAIGT"/>
<feature type="transmembrane region" description="Helical" evidence="17">
    <location>
        <begin position="231"/>
        <end position="251"/>
    </location>
</feature>
<evidence type="ECO:0000256" key="13">
    <source>
        <dbReference type="ARBA" id="ARBA00023136"/>
    </source>
</evidence>
<evidence type="ECO:0000256" key="3">
    <source>
        <dbReference type="ARBA" id="ARBA00004127"/>
    </source>
</evidence>
<dbReference type="GO" id="GO:0016020">
    <property type="term" value="C:membrane"/>
    <property type="evidence" value="ECO:0007669"/>
    <property type="project" value="InterPro"/>
</dbReference>
<evidence type="ECO:0000256" key="4">
    <source>
        <dbReference type="ARBA" id="ARBA00004922"/>
    </source>
</evidence>
<dbReference type="InterPro" id="IPR048307">
    <property type="entry name" value="STT3_N"/>
</dbReference>
<dbReference type="GO" id="GO:0043687">
    <property type="term" value="P:post-translational protein modification"/>
    <property type="evidence" value="ECO:0007669"/>
    <property type="project" value="TreeGrafter"/>
</dbReference>
<feature type="transmembrane region" description="Helical" evidence="17">
    <location>
        <begin position="411"/>
        <end position="431"/>
    </location>
</feature>
<comment type="subcellular location">
    <subcellularLocation>
        <location evidence="3">Endomembrane system</location>
        <topology evidence="3">Multi-pass membrane protein</topology>
    </subcellularLocation>
</comment>
<dbReference type="GO" id="GO:0018279">
    <property type="term" value="P:protein N-linked glycosylation via asparagine"/>
    <property type="evidence" value="ECO:0007669"/>
    <property type="project" value="TreeGrafter"/>
</dbReference>
<accession>I4YCS0</accession>
<dbReference type="eggNOG" id="KOG2292">
    <property type="taxonomic scope" value="Eukaryota"/>
</dbReference>
<feature type="transmembrane region" description="Helical" evidence="17">
    <location>
        <begin position="204"/>
        <end position="224"/>
    </location>
</feature>
<feature type="transmembrane region" description="Helical" evidence="17">
    <location>
        <begin position="110"/>
        <end position="131"/>
    </location>
</feature>
<evidence type="ECO:0000256" key="5">
    <source>
        <dbReference type="ARBA" id="ARBA00010810"/>
    </source>
</evidence>
<dbReference type="UniPathway" id="UPA00378"/>
<dbReference type="OrthoDB" id="10261066at2759"/>
<evidence type="ECO:0000256" key="15">
    <source>
        <dbReference type="ARBA" id="ARBA00048829"/>
    </source>
</evidence>
<evidence type="ECO:0000256" key="6">
    <source>
        <dbReference type="ARBA" id="ARBA00012605"/>
    </source>
</evidence>
<dbReference type="HOGENOM" id="CLU_009279_1_0_1"/>
<feature type="transmembrane region" description="Helical" evidence="17">
    <location>
        <begin position="165"/>
        <end position="198"/>
    </location>
</feature>
<comment type="cofactor">
    <cofactor evidence="1">
        <name>Mn(2+)</name>
        <dbReference type="ChEBI" id="CHEBI:29035"/>
    </cofactor>
</comment>
<sequence length="742" mass="83093">MSANNSETVRSLLKLVILVCIAGAAVSSRLFSVIRHESIIHEFDPWFNFRATKVLVSQGFRNFWNWYDNTSWYPLGRATGGTLYPGLMLTSGLIHKILHNLNIPIDIRNICVLLAPAFSGLTAYVTYLFTAEVKDERAGLLAAVFIGIVPGYISRSVAGSYDNEAIAIFLLMFTFYLWVKSLRLGSAFWGAITALAYYYMVSAWGGYAFIINIIPLHVFTLILMGRYSPRLYISYCSFYTIGTLASMQVPFVGFNPVGTADHMAALGVFGLLQLVAFTTLVHSHLPSKQQFETLLKATLIAGSALGIVGMAFASQKGIIAPWTGRFYSLWDTGYAKVHIPIVASVSEHQPTSWPSFFFDLQMLIYLFPAGVYFCFRSLSDHVKGEASVFVIIYSLFGSYFASVMVRLMLTLTPIVCVASAVALSTLLDSYIQEPAETEQVAQDTSEKKDKKTKKDKKDKSIEATHAKIIQKIQEKTGIKAPDARLLVIVNVLLMLVLFVFHSTWVTSNAYSSPSVVLASKTPQGDTLIIDDFREAYNWLNQTTSEDAVVGSWWDYGYQLAGMAGRTTLVDNNTWNNTHIATVGKIMASPEEVSYDILRKHDVTHLLVVFGGLLGYSGDDINKFLWMVRIAEGIWPDEIHERDYFTPRGEFRMDEGAAPAMKNSLLYKMVYHKFADLFGSRPAVDRVRQVKLPKVGPELDSLDEAFTSENWLVRIYEVKEPDFLGRSFKDAKAFNEGKLRTRF</sequence>
<dbReference type="AlphaFoldDB" id="I4YCS0"/>
<dbReference type="InterPro" id="IPR003674">
    <property type="entry name" value="Oligo_trans_STT3"/>
</dbReference>
<gene>
    <name evidence="19" type="ORF">WALSEDRAFT_60231</name>
</gene>
<dbReference type="FunCoup" id="I4YCS0">
    <property type="interactions" value="625"/>
</dbReference>
<dbReference type="EC" id="2.4.99.18" evidence="6"/>
<evidence type="ECO:0000256" key="17">
    <source>
        <dbReference type="SAM" id="Phobius"/>
    </source>
</evidence>
<dbReference type="GO" id="GO:0012505">
    <property type="term" value="C:endomembrane system"/>
    <property type="evidence" value="ECO:0007669"/>
    <property type="project" value="UniProtKB-SubCell"/>
</dbReference>
<dbReference type="GeneID" id="18473826"/>
<evidence type="ECO:0000256" key="10">
    <source>
        <dbReference type="ARBA" id="ARBA00022723"/>
    </source>
</evidence>
<dbReference type="GO" id="GO:0004579">
    <property type="term" value="F:dolichyl-diphosphooligosaccharide-protein glycotransferase activity"/>
    <property type="evidence" value="ECO:0007669"/>
    <property type="project" value="UniProtKB-EC"/>
</dbReference>
<evidence type="ECO:0000256" key="12">
    <source>
        <dbReference type="ARBA" id="ARBA00022989"/>
    </source>
</evidence>
<dbReference type="RefSeq" id="XP_006958070.1">
    <property type="nucleotide sequence ID" value="XM_006958008.1"/>
</dbReference>
<keyword evidence="20" id="KW-1185">Reference proteome</keyword>
<feature type="transmembrane region" description="Helical" evidence="17">
    <location>
        <begin position="356"/>
        <end position="375"/>
    </location>
</feature>
<feature type="transmembrane region" description="Helical" evidence="17">
    <location>
        <begin position="263"/>
        <end position="281"/>
    </location>
</feature>
<name>I4YCS0_WALMC</name>
<feature type="transmembrane region" description="Helical" evidence="17">
    <location>
        <begin position="81"/>
        <end position="98"/>
    </location>
</feature>
<evidence type="ECO:0000259" key="18">
    <source>
        <dbReference type="Pfam" id="PF02516"/>
    </source>
</evidence>
<feature type="transmembrane region" description="Helical" evidence="17">
    <location>
        <begin position="137"/>
        <end position="153"/>
    </location>
</feature>
<evidence type="ECO:0000313" key="19">
    <source>
        <dbReference type="EMBL" id="EIM21762.1"/>
    </source>
</evidence>
<evidence type="ECO:0000256" key="2">
    <source>
        <dbReference type="ARBA" id="ARBA00001946"/>
    </source>
</evidence>
<feature type="transmembrane region" description="Helical" evidence="17">
    <location>
        <begin position="485"/>
        <end position="504"/>
    </location>
</feature>
<protein>
    <recommendedName>
        <fullName evidence="6">dolichyl-diphosphooligosaccharide--protein glycotransferase</fullName>
        <ecNumber evidence="6">2.4.99.18</ecNumber>
    </recommendedName>
</protein>
<keyword evidence="7" id="KW-0328">Glycosyltransferase</keyword>
<feature type="domain" description="Oligosaccharyl transferase STT3 N-terminal" evidence="18">
    <location>
        <begin position="12"/>
        <end position="418"/>
    </location>
</feature>
<dbReference type="PANTHER" id="PTHR13872:SF1">
    <property type="entry name" value="DOLICHYL-DIPHOSPHOOLIGOSACCHARIDE--PROTEIN GLYCOSYLTRANSFERASE SUBUNIT STT3B"/>
    <property type="match status" value="1"/>
</dbReference>